<dbReference type="Proteomes" id="UP000540014">
    <property type="component" value="Unassembled WGS sequence"/>
</dbReference>
<accession>A0A7X9NGJ9</accession>
<sequence>MIFKNKLLSSPYDLDQNKVETFSLTSLSKEIYNITQTIYGLYKSGEVIKVENGSKELYLDAGAIDDTVWFRSVPEIREILYRNRKSDGSYPIQFSLNKFLFQLGLKEPIDSKNNTEYLKLLYLFYIMHYFIFPHQNLFKNWKHQNFDFEQGYDDGALDAEPLLFLMNQLLSNFDALESYCLHHIAIDSMMNSLNGFIVENQRMPISIRDYEVPHTLIIQMLYLCNRYNICAYCQDLRKTLTSIVLEEIIPTPNVPPFPNWKYQYLRMEELDAFFMSNAFYWFCTQSTKNVASRERIKFAQNNAVKNLKQMIKNDRIWMENNQSGLLIEVIDKEEVIYALRAAIAVKTYWDIAKNSKLRLLIGKHKRSLSTLLLHPQRKVYHSLSERFFILMCHIEYDLMTKDIENYDVFYERITKETIFLNLIFAAYQQPSYEDCENFLRDILFNLS</sequence>
<evidence type="ECO:0000313" key="1">
    <source>
        <dbReference type="EMBL" id="NME43859.1"/>
    </source>
</evidence>
<protein>
    <submittedName>
        <fullName evidence="1">Uncharacterized protein</fullName>
    </submittedName>
</protein>
<organism evidence="1 2">
    <name type="scientific">Faecalicoccus pleomorphus</name>
    <dbReference type="NCBI Taxonomy" id="1323"/>
    <lineage>
        <taxon>Bacteria</taxon>
        <taxon>Bacillati</taxon>
        <taxon>Bacillota</taxon>
        <taxon>Erysipelotrichia</taxon>
        <taxon>Erysipelotrichales</taxon>
        <taxon>Erysipelotrichaceae</taxon>
        <taxon>Faecalicoccus</taxon>
    </lineage>
</organism>
<comment type="caution">
    <text evidence="1">The sequence shown here is derived from an EMBL/GenBank/DDBJ whole genome shotgun (WGS) entry which is preliminary data.</text>
</comment>
<dbReference type="RefSeq" id="WP_168964837.1">
    <property type="nucleotide sequence ID" value="NZ_JABAFR010000005.1"/>
</dbReference>
<proteinExistence type="predicted"/>
<reference evidence="1 2" key="1">
    <citation type="submission" date="2020-04" db="EMBL/GenBank/DDBJ databases">
        <authorList>
            <person name="Hitch T.C.A."/>
            <person name="Wylensek D."/>
            <person name="Clavel T."/>
        </authorList>
    </citation>
    <scope>NUCLEOTIDE SEQUENCE [LARGE SCALE GENOMIC DNA]</scope>
    <source>
        <strain evidence="1 2">BSM-383-APC-22F</strain>
    </source>
</reference>
<name>A0A7X9NGJ9_9FIRM</name>
<evidence type="ECO:0000313" key="2">
    <source>
        <dbReference type="Proteomes" id="UP000540014"/>
    </source>
</evidence>
<dbReference type="EMBL" id="JABAFR010000005">
    <property type="protein sequence ID" value="NME43859.1"/>
    <property type="molecule type" value="Genomic_DNA"/>
</dbReference>
<dbReference type="AlphaFoldDB" id="A0A7X9NGJ9"/>
<gene>
    <name evidence="1" type="ORF">HF861_03045</name>
</gene>